<accession>A0AAR2JER1</accession>
<dbReference type="Pfam" id="PF24356">
    <property type="entry name" value="WHD_PARP12"/>
    <property type="match status" value="1"/>
</dbReference>
<dbReference type="Pfam" id="PF23466">
    <property type="entry name" value="WWE_4"/>
    <property type="match status" value="1"/>
</dbReference>
<dbReference type="InterPro" id="IPR056226">
    <property type="entry name" value="WH_PARP12"/>
</dbReference>
<keyword evidence="5 11" id="KW-0479">Metal-binding</keyword>
<feature type="region of interest" description="Disordered" evidence="12">
    <location>
        <begin position="247"/>
        <end position="268"/>
    </location>
</feature>
<dbReference type="GeneTree" id="ENSGT00940000154649"/>
<keyword evidence="3" id="KW-0963">Cytoplasm</keyword>
<evidence type="ECO:0000256" key="5">
    <source>
        <dbReference type="ARBA" id="ARBA00022723"/>
    </source>
</evidence>
<feature type="domain" description="C3H1-type" evidence="13">
    <location>
        <begin position="107"/>
        <end position="129"/>
    </location>
</feature>
<sequence>MGNDKRKEQGRNPSSTSRIYEMAKAVSNHITKLLCDNFGCLDLGQVDTVLKKSYTVDASLLKGLLSDRSSFVVAEQSLGSGALLVAKTELRVCSQQSKCGGCEQLHLCRYLVCGKCMFGSKCKNSHDLKSPHNSLVLKKKNLHYLEEAQLFQLLLQNDPSLLPEVCSHYNKGNGVHGSCKYQTSCTNLHLCQHFLQDDCKFGAACKRAHSFDATATKILNGRGLSPENIRNFHKIYKNKKILLTGQNDKPAAKGAEKGKQCTSQHSSNSVSEADRNEICLFFVRKGCSFKEKCVRVHHDLPYKWEILDKDGVTWRQLPNEEHIERAYCNPADDMSTGPLSVNFFTMTCGGAPVRRLSTASSVTKPPHFILTTEWLWYWKNDQGMWTEYGNGEDVKHVSSLTSKTLENLYLAEVETEETEIPFSVANHDYLLRFKDMYQQNIKYKTKREVRRRPLFVSAQDVKSKLKSDTQESSSSSSVEVPAHWDKEALPDFTYKIIPLSSSAADYKSVSLLFKRTMPTSTIRSIRRVQNPSLWRVFQWQKEQMKERNAGRDVDERYLFHGTDQSLIQPICEQNFDWRICGVHGTLYGKGSYFARDAKYSDSYAKSKAGPKMMFAALVLVGEFAKGKSSYLRPPQRKDTQSFYDSCVDNEANPAIYVIFEKYQVYPEYIIEYS</sequence>
<dbReference type="AlphaFoldDB" id="A0AAR2JER1"/>
<evidence type="ECO:0000256" key="6">
    <source>
        <dbReference type="ARBA" id="ARBA00022737"/>
    </source>
</evidence>
<keyword evidence="4" id="KW-0597">Phosphoprotein</keyword>
<dbReference type="InterPro" id="IPR057602">
    <property type="entry name" value="Zfn-CCCH_PARP12"/>
</dbReference>
<evidence type="ECO:0000256" key="9">
    <source>
        <dbReference type="ARBA" id="ARBA00023242"/>
    </source>
</evidence>
<feature type="domain" description="PARP catalytic" evidence="15">
    <location>
        <begin position="480"/>
        <end position="673"/>
    </location>
</feature>
<evidence type="ECO:0000256" key="4">
    <source>
        <dbReference type="ARBA" id="ARBA00022553"/>
    </source>
</evidence>
<evidence type="ECO:0000259" key="14">
    <source>
        <dbReference type="PROSITE" id="PS50918"/>
    </source>
</evidence>
<dbReference type="InterPro" id="IPR004170">
    <property type="entry name" value="WWE_dom"/>
</dbReference>
<dbReference type="Pfam" id="PF25261">
    <property type="entry name" value="zf-CCCH_PARP12"/>
    <property type="match status" value="1"/>
</dbReference>
<organism evidence="16 17">
    <name type="scientific">Pygocentrus nattereri</name>
    <name type="common">Red-bellied piranha</name>
    <dbReference type="NCBI Taxonomy" id="42514"/>
    <lineage>
        <taxon>Eukaryota</taxon>
        <taxon>Metazoa</taxon>
        <taxon>Chordata</taxon>
        <taxon>Craniata</taxon>
        <taxon>Vertebrata</taxon>
        <taxon>Euteleostomi</taxon>
        <taxon>Actinopterygii</taxon>
        <taxon>Neopterygii</taxon>
        <taxon>Teleostei</taxon>
        <taxon>Ostariophysi</taxon>
        <taxon>Characiformes</taxon>
        <taxon>Characoidei</taxon>
        <taxon>Pygocentrus</taxon>
    </lineage>
</organism>
<evidence type="ECO:0000256" key="10">
    <source>
        <dbReference type="ARBA" id="ARBA00024347"/>
    </source>
</evidence>
<dbReference type="InterPro" id="IPR051712">
    <property type="entry name" value="ARTD-AVP"/>
</dbReference>
<dbReference type="CDD" id="cd01439">
    <property type="entry name" value="TCCD_inducible_PARP_like"/>
    <property type="match status" value="1"/>
</dbReference>
<evidence type="ECO:0000313" key="17">
    <source>
        <dbReference type="Proteomes" id="UP001501920"/>
    </source>
</evidence>
<evidence type="ECO:0000256" key="2">
    <source>
        <dbReference type="ARBA" id="ARBA00004496"/>
    </source>
</evidence>
<dbReference type="Pfam" id="PF02825">
    <property type="entry name" value="WWE"/>
    <property type="match status" value="1"/>
</dbReference>
<feature type="domain" description="C3H1-type" evidence="13">
    <location>
        <begin position="190"/>
        <end position="212"/>
    </location>
</feature>
<dbReference type="InterPro" id="IPR037197">
    <property type="entry name" value="WWE_dom_sf"/>
</dbReference>
<evidence type="ECO:0000256" key="1">
    <source>
        <dbReference type="ARBA" id="ARBA00004123"/>
    </source>
</evidence>
<dbReference type="GO" id="GO:0005634">
    <property type="term" value="C:nucleus"/>
    <property type="evidence" value="ECO:0007669"/>
    <property type="project" value="UniProtKB-SubCell"/>
</dbReference>
<dbReference type="Ensembl" id="ENSPNAT00000063380.1">
    <property type="protein sequence ID" value="ENSPNAP00000048346.1"/>
    <property type="gene ID" value="ENSPNAG00000021230.2"/>
</dbReference>
<keyword evidence="9" id="KW-0539">Nucleus</keyword>
<comment type="subcellular location">
    <subcellularLocation>
        <location evidence="2">Cytoplasm</location>
    </subcellularLocation>
    <subcellularLocation>
        <location evidence="1">Nucleus</location>
    </subcellularLocation>
</comment>
<dbReference type="GO" id="GO:0003950">
    <property type="term" value="F:NAD+ poly-ADP-ribosyltransferase activity"/>
    <property type="evidence" value="ECO:0007669"/>
    <property type="project" value="InterPro"/>
</dbReference>
<dbReference type="PANTHER" id="PTHR45740:SF6">
    <property type="entry name" value="PROTEIN MONO-ADP-RIBOSYLTRANSFERASE PARP12"/>
    <property type="match status" value="1"/>
</dbReference>
<proteinExistence type="inferred from homology"/>
<keyword evidence="7 11" id="KW-0863">Zinc-finger</keyword>
<evidence type="ECO:0000256" key="7">
    <source>
        <dbReference type="ARBA" id="ARBA00022771"/>
    </source>
</evidence>
<dbReference type="PROSITE" id="PS50918">
    <property type="entry name" value="WWE"/>
    <property type="match status" value="1"/>
</dbReference>
<dbReference type="SUPFAM" id="SSF56399">
    <property type="entry name" value="ADP-ribosylation"/>
    <property type="match status" value="1"/>
</dbReference>
<dbReference type="PROSITE" id="PS50103">
    <property type="entry name" value="ZF_C3H1"/>
    <property type="match status" value="3"/>
</dbReference>
<feature type="compositionally biased region" description="Basic and acidic residues" evidence="12">
    <location>
        <begin position="250"/>
        <end position="259"/>
    </location>
</feature>
<dbReference type="GO" id="GO:1990404">
    <property type="term" value="F:NAD+-protein mono-ADP-ribosyltransferase activity"/>
    <property type="evidence" value="ECO:0007669"/>
    <property type="project" value="TreeGrafter"/>
</dbReference>
<dbReference type="InterPro" id="IPR012317">
    <property type="entry name" value="Poly(ADP-ribose)pol_cat_dom"/>
</dbReference>
<dbReference type="SMART" id="SM00356">
    <property type="entry name" value="ZnF_C3H1"/>
    <property type="match status" value="3"/>
</dbReference>
<feature type="domain" description="C3H1-type" evidence="13">
    <location>
        <begin position="273"/>
        <end position="301"/>
    </location>
</feature>
<dbReference type="PROSITE" id="PS51059">
    <property type="entry name" value="PARP_CATALYTIC"/>
    <property type="match status" value="1"/>
</dbReference>
<dbReference type="Pfam" id="PF00644">
    <property type="entry name" value="PARP"/>
    <property type="match status" value="1"/>
</dbReference>
<feature type="zinc finger region" description="C3H1-type" evidence="11">
    <location>
        <begin position="107"/>
        <end position="129"/>
    </location>
</feature>
<comment type="similarity">
    <text evidence="10">Belongs to the ARTD/PARP family.</text>
</comment>
<keyword evidence="17" id="KW-1185">Reference proteome</keyword>
<dbReference type="InterPro" id="IPR000571">
    <property type="entry name" value="Znf_CCCH"/>
</dbReference>
<evidence type="ECO:0000313" key="16">
    <source>
        <dbReference type="Ensembl" id="ENSPNAP00000048346.1"/>
    </source>
</evidence>
<evidence type="ECO:0000256" key="3">
    <source>
        <dbReference type="ARBA" id="ARBA00022490"/>
    </source>
</evidence>
<dbReference type="Gene3D" id="3.30.720.50">
    <property type="match status" value="1"/>
</dbReference>
<feature type="zinc finger region" description="C3H1-type" evidence="11">
    <location>
        <begin position="190"/>
        <end position="212"/>
    </location>
</feature>
<keyword evidence="8 11" id="KW-0862">Zinc</keyword>
<feature type="zinc finger region" description="C3H1-type" evidence="11">
    <location>
        <begin position="273"/>
        <end position="301"/>
    </location>
</feature>
<dbReference type="SUPFAM" id="SSF117839">
    <property type="entry name" value="WWE domain"/>
    <property type="match status" value="1"/>
</dbReference>
<reference evidence="16" key="2">
    <citation type="submission" date="2025-08" db="UniProtKB">
        <authorList>
            <consortium name="Ensembl"/>
        </authorList>
    </citation>
    <scope>IDENTIFICATION</scope>
</reference>
<protein>
    <submittedName>
        <fullName evidence="16">Poly (ADP-ribose) polymerase family, member 12a</fullName>
    </submittedName>
</protein>
<dbReference type="Proteomes" id="UP001501920">
    <property type="component" value="Chromosome 7"/>
</dbReference>
<evidence type="ECO:0000259" key="15">
    <source>
        <dbReference type="PROSITE" id="PS51059"/>
    </source>
</evidence>
<dbReference type="Gene3D" id="3.90.228.10">
    <property type="match status" value="1"/>
</dbReference>
<name>A0AAR2JER1_PYGNA</name>
<evidence type="ECO:0000256" key="8">
    <source>
        <dbReference type="ARBA" id="ARBA00022833"/>
    </source>
</evidence>
<evidence type="ECO:0000256" key="12">
    <source>
        <dbReference type="SAM" id="MobiDB-lite"/>
    </source>
</evidence>
<dbReference type="GO" id="GO:0005737">
    <property type="term" value="C:cytoplasm"/>
    <property type="evidence" value="ECO:0007669"/>
    <property type="project" value="UniProtKB-SubCell"/>
</dbReference>
<evidence type="ECO:0000259" key="13">
    <source>
        <dbReference type="PROSITE" id="PS50103"/>
    </source>
</evidence>
<feature type="domain" description="WWE" evidence="14">
    <location>
        <begin position="361"/>
        <end position="451"/>
    </location>
</feature>
<keyword evidence="6" id="KW-0677">Repeat</keyword>
<dbReference type="GO" id="GO:0008270">
    <property type="term" value="F:zinc ion binding"/>
    <property type="evidence" value="ECO:0007669"/>
    <property type="project" value="UniProtKB-KW"/>
</dbReference>
<evidence type="ECO:0000256" key="11">
    <source>
        <dbReference type="PROSITE-ProRule" id="PRU00723"/>
    </source>
</evidence>
<reference evidence="16 17" key="1">
    <citation type="submission" date="2020-10" db="EMBL/GenBank/DDBJ databases">
        <title>Pygocentrus nattereri (red-bellied piranha) genome, fPygNat1, primary haplotype.</title>
        <authorList>
            <person name="Myers G."/>
            <person name="Meyer A."/>
            <person name="Karagic N."/>
            <person name="Pippel M."/>
            <person name="Winkler S."/>
            <person name="Tracey A."/>
            <person name="Wood J."/>
            <person name="Formenti G."/>
            <person name="Howe K."/>
            <person name="Fedrigo O."/>
            <person name="Jarvis E.D."/>
        </authorList>
    </citation>
    <scope>NUCLEOTIDE SEQUENCE [LARGE SCALE GENOMIC DNA]</scope>
</reference>
<dbReference type="PANTHER" id="PTHR45740">
    <property type="entry name" value="POLY [ADP-RIBOSE] POLYMERASE"/>
    <property type="match status" value="1"/>
</dbReference>
<reference evidence="16" key="3">
    <citation type="submission" date="2025-09" db="UniProtKB">
        <authorList>
            <consortium name="Ensembl"/>
        </authorList>
    </citation>
    <scope>IDENTIFICATION</scope>
</reference>